<dbReference type="EMBL" id="GG662767">
    <property type="protein sequence ID" value="EAR91888.1"/>
    <property type="molecule type" value="Genomic_DNA"/>
</dbReference>
<dbReference type="HOGENOM" id="CLU_2927722_0_0_1"/>
<organism evidence="1 2">
    <name type="scientific">Tetrahymena thermophila (strain SB210)</name>
    <dbReference type="NCBI Taxonomy" id="312017"/>
    <lineage>
        <taxon>Eukaryota</taxon>
        <taxon>Sar</taxon>
        <taxon>Alveolata</taxon>
        <taxon>Ciliophora</taxon>
        <taxon>Intramacronucleata</taxon>
        <taxon>Oligohymenophorea</taxon>
        <taxon>Hymenostomatida</taxon>
        <taxon>Tetrahymenina</taxon>
        <taxon>Tetrahymenidae</taxon>
        <taxon>Tetrahymena</taxon>
    </lineage>
</organism>
<dbReference type="AlphaFoldDB" id="Q234W5"/>
<dbReference type="KEGG" id="tet:TTHERM_00099850"/>
<dbReference type="Proteomes" id="UP000009168">
    <property type="component" value="Unassembled WGS sequence"/>
</dbReference>
<dbReference type="GeneID" id="7831939"/>
<evidence type="ECO:0000313" key="2">
    <source>
        <dbReference type="Proteomes" id="UP000009168"/>
    </source>
</evidence>
<dbReference type="RefSeq" id="XP_001012133.1">
    <property type="nucleotide sequence ID" value="XM_001012133.1"/>
</dbReference>
<proteinExistence type="predicted"/>
<sequence length="61" mass="7483">MQDNLKYDEENTFQRGVFELKIKQTIIKCNRNMQDNLKYDEENAFLRELNEKEVCKIIQNR</sequence>
<evidence type="ECO:0000313" key="1">
    <source>
        <dbReference type="EMBL" id="EAR91888.1"/>
    </source>
</evidence>
<dbReference type="InParanoid" id="Q234W5"/>
<name>Q234W5_TETTS</name>
<accession>Q234W5</accession>
<protein>
    <submittedName>
        <fullName evidence="1">Uncharacterized protein</fullName>
    </submittedName>
</protein>
<gene>
    <name evidence="1" type="ORF">TTHERM_00099850</name>
</gene>
<keyword evidence="2" id="KW-1185">Reference proteome</keyword>
<reference evidence="2" key="1">
    <citation type="journal article" date="2006" name="PLoS Biol.">
        <title>Macronuclear genome sequence of the ciliate Tetrahymena thermophila, a model eukaryote.</title>
        <authorList>
            <person name="Eisen J.A."/>
            <person name="Coyne R.S."/>
            <person name="Wu M."/>
            <person name="Wu D."/>
            <person name="Thiagarajan M."/>
            <person name="Wortman J.R."/>
            <person name="Badger J.H."/>
            <person name="Ren Q."/>
            <person name="Amedeo P."/>
            <person name="Jones K.M."/>
            <person name="Tallon L.J."/>
            <person name="Delcher A.L."/>
            <person name="Salzberg S.L."/>
            <person name="Silva J.C."/>
            <person name="Haas B.J."/>
            <person name="Majoros W.H."/>
            <person name="Farzad M."/>
            <person name="Carlton J.M."/>
            <person name="Smith R.K. Jr."/>
            <person name="Garg J."/>
            <person name="Pearlman R.E."/>
            <person name="Karrer K.M."/>
            <person name="Sun L."/>
            <person name="Manning G."/>
            <person name="Elde N.C."/>
            <person name="Turkewitz A.P."/>
            <person name="Asai D.J."/>
            <person name="Wilkes D.E."/>
            <person name="Wang Y."/>
            <person name="Cai H."/>
            <person name="Collins K."/>
            <person name="Stewart B.A."/>
            <person name="Lee S.R."/>
            <person name="Wilamowska K."/>
            <person name="Weinberg Z."/>
            <person name="Ruzzo W.L."/>
            <person name="Wloga D."/>
            <person name="Gaertig J."/>
            <person name="Frankel J."/>
            <person name="Tsao C.-C."/>
            <person name="Gorovsky M.A."/>
            <person name="Keeling P.J."/>
            <person name="Waller R.F."/>
            <person name="Patron N.J."/>
            <person name="Cherry J.M."/>
            <person name="Stover N.A."/>
            <person name="Krieger C.J."/>
            <person name="del Toro C."/>
            <person name="Ryder H.F."/>
            <person name="Williamson S.C."/>
            <person name="Barbeau R.A."/>
            <person name="Hamilton E.P."/>
            <person name="Orias E."/>
        </authorList>
    </citation>
    <scope>NUCLEOTIDE SEQUENCE [LARGE SCALE GENOMIC DNA]</scope>
    <source>
        <strain evidence="2">SB210</strain>
    </source>
</reference>